<protein>
    <recommendedName>
        <fullName evidence="2">molybdopterin molybdotransferase</fullName>
        <ecNumber evidence="2">2.10.1.1</ecNumber>
    </recommendedName>
</protein>
<dbReference type="InterPro" id="IPR036425">
    <property type="entry name" value="MoaB/Mog-like_dom_sf"/>
</dbReference>
<dbReference type="SUPFAM" id="SSF53218">
    <property type="entry name" value="Molybdenum cofactor biosynthesis proteins"/>
    <property type="match status" value="1"/>
</dbReference>
<dbReference type="PANTHER" id="PTHR43764:SF1">
    <property type="entry name" value="MOLYBDOPTERIN MOLYBDOTRANSFERASE"/>
    <property type="match status" value="1"/>
</dbReference>
<accession>A0A1E7FHX2</accession>
<reference evidence="5 6" key="1">
    <citation type="submission" date="2016-09" db="EMBL/GenBank/DDBJ databases">
        <title>Extensive genetic diversity and differential bi-allelic expression allows diatom success in the polar Southern Ocean.</title>
        <authorList>
            <consortium name="DOE Joint Genome Institute"/>
            <person name="Mock T."/>
            <person name="Otillar R.P."/>
            <person name="Strauss J."/>
            <person name="Dupont C."/>
            <person name="Frickenhaus S."/>
            <person name="Maumus F."/>
            <person name="Mcmullan M."/>
            <person name="Sanges R."/>
            <person name="Schmutz J."/>
            <person name="Toseland A."/>
            <person name="Valas R."/>
            <person name="Veluchamy A."/>
            <person name="Ward B.J."/>
            <person name="Allen A."/>
            <person name="Barry K."/>
            <person name="Falciatore A."/>
            <person name="Ferrante M."/>
            <person name="Fortunato A.E."/>
            <person name="Gloeckner G."/>
            <person name="Gruber A."/>
            <person name="Hipkin R."/>
            <person name="Janech M."/>
            <person name="Kroth P."/>
            <person name="Leese F."/>
            <person name="Lindquist E."/>
            <person name="Lyon B.R."/>
            <person name="Martin J."/>
            <person name="Mayer C."/>
            <person name="Parker M."/>
            <person name="Quesneville H."/>
            <person name="Raymond J."/>
            <person name="Uhlig C."/>
            <person name="Valentin K.U."/>
            <person name="Worden A.Z."/>
            <person name="Armbrust E.V."/>
            <person name="Bowler C."/>
            <person name="Green B."/>
            <person name="Moulton V."/>
            <person name="Van Oosterhout C."/>
            <person name="Grigoriev I."/>
        </authorList>
    </citation>
    <scope>NUCLEOTIDE SEQUENCE [LARGE SCALE GENOMIC DNA]</scope>
    <source>
        <strain evidence="5 6">CCMP1102</strain>
    </source>
</reference>
<organism evidence="5 6">
    <name type="scientific">Fragilariopsis cylindrus CCMP1102</name>
    <dbReference type="NCBI Taxonomy" id="635003"/>
    <lineage>
        <taxon>Eukaryota</taxon>
        <taxon>Sar</taxon>
        <taxon>Stramenopiles</taxon>
        <taxon>Ochrophyta</taxon>
        <taxon>Bacillariophyta</taxon>
        <taxon>Bacillariophyceae</taxon>
        <taxon>Bacillariophycidae</taxon>
        <taxon>Bacillariales</taxon>
        <taxon>Bacillariaceae</taxon>
        <taxon>Fragilariopsis</taxon>
    </lineage>
</organism>
<dbReference type="AlphaFoldDB" id="A0A1E7FHX2"/>
<dbReference type="OrthoDB" id="4349954at2759"/>
<evidence type="ECO:0000313" key="6">
    <source>
        <dbReference type="Proteomes" id="UP000095751"/>
    </source>
</evidence>
<comment type="pathway">
    <text evidence="1">Cofactor biosynthesis; molybdopterin biosynthesis.</text>
</comment>
<dbReference type="SMART" id="SM00852">
    <property type="entry name" value="MoCF_biosynth"/>
    <property type="match status" value="1"/>
</dbReference>
<sequence>MQLNNNANAPSSFVPPIPPKISFSLGVLTVSDRAFSGNYDTGDLSGPAVIETIQSILNNYNSNNDNDNTPGTTSPSTTLKMKIIETAIVQDEIKMIQDKLISWSNDDDDDAIDLIVTTGGTGFSPRDVTPEATTEILERKCDGLMSFCTLQCVSSQIQPLASLSRGTAGVRGRTLIVNLPGNPYAIKEILPILLPLSLHAVADMKKIETI</sequence>
<dbReference type="InterPro" id="IPR051920">
    <property type="entry name" value="MPT_Adenylyltrnsfr/MoaC-Rel"/>
</dbReference>
<proteinExistence type="predicted"/>
<dbReference type="EMBL" id="KV784357">
    <property type="protein sequence ID" value="OEU17772.1"/>
    <property type="molecule type" value="Genomic_DNA"/>
</dbReference>
<dbReference type="InterPro" id="IPR001453">
    <property type="entry name" value="MoaB/Mog_dom"/>
</dbReference>
<dbReference type="EC" id="2.10.1.1" evidence="2"/>
<dbReference type="GO" id="GO:0061599">
    <property type="term" value="F:molybdopterin molybdotransferase activity"/>
    <property type="evidence" value="ECO:0007669"/>
    <property type="project" value="UniProtKB-EC"/>
</dbReference>
<dbReference type="CDD" id="cd00886">
    <property type="entry name" value="MogA_MoaB"/>
    <property type="match status" value="1"/>
</dbReference>
<dbReference type="PROSITE" id="PS01078">
    <property type="entry name" value="MOCF_BIOSYNTHESIS_1"/>
    <property type="match status" value="1"/>
</dbReference>
<keyword evidence="3" id="KW-0501">Molybdenum cofactor biosynthesis</keyword>
<dbReference type="InParanoid" id="A0A1E7FHX2"/>
<dbReference type="Pfam" id="PF00994">
    <property type="entry name" value="MoCF_biosynth"/>
    <property type="match status" value="1"/>
</dbReference>
<evidence type="ECO:0000256" key="2">
    <source>
        <dbReference type="ARBA" id="ARBA00013269"/>
    </source>
</evidence>
<dbReference type="KEGG" id="fcy:FRACYDRAFT_184881"/>
<dbReference type="PANTHER" id="PTHR43764">
    <property type="entry name" value="MOLYBDENUM COFACTOR BIOSYNTHESIS"/>
    <property type="match status" value="1"/>
</dbReference>
<evidence type="ECO:0000256" key="3">
    <source>
        <dbReference type="ARBA" id="ARBA00023150"/>
    </source>
</evidence>
<evidence type="ECO:0000256" key="1">
    <source>
        <dbReference type="ARBA" id="ARBA00005046"/>
    </source>
</evidence>
<gene>
    <name evidence="5" type="ORF">FRACYDRAFT_184881</name>
</gene>
<dbReference type="Proteomes" id="UP000095751">
    <property type="component" value="Unassembled WGS sequence"/>
</dbReference>
<dbReference type="Gene3D" id="3.40.980.10">
    <property type="entry name" value="MoaB/Mog-like domain"/>
    <property type="match status" value="1"/>
</dbReference>
<dbReference type="InterPro" id="IPR008284">
    <property type="entry name" value="MoCF_biosynth_CS"/>
</dbReference>
<feature type="domain" description="MoaB/Mog" evidence="4">
    <location>
        <begin position="26"/>
        <end position="200"/>
    </location>
</feature>
<keyword evidence="6" id="KW-1185">Reference proteome</keyword>
<dbReference type="GO" id="GO:0006777">
    <property type="term" value="P:Mo-molybdopterin cofactor biosynthetic process"/>
    <property type="evidence" value="ECO:0007669"/>
    <property type="project" value="UniProtKB-KW"/>
</dbReference>
<name>A0A1E7FHX2_9STRA</name>
<evidence type="ECO:0000259" key="4">
    <source>
        <dbReference type="SMART" id="SM00852"/>
    </source>
</evidence>
<evidence type="ECO:0000313" key="5">
    <source>
        <dbReference type="EMBL" id="OEU17772.1"/>
    </source>
</evidence>